<name>A0A0A9AGW5_ARUDO</name>
<organism evidence="1">
    <name type="scientific">Arundo donax</name>
    <name type="common">Giant reed</name>
    <name type="synonym">Donax arundinaceus</name>
    <dbReference type="NCBI Taxonomy" id="35708"/>
    <lineage>
        <taxon>Eukaryota</taxon>
        <taxon>Viridiplantae</taxon>
        <taxon>Streptophyta</taxon>
        <taxon>Embryophyta</taxon>
        <taxon>Tracheophyta</taxon>
        <taxon>Spermatophyta</taxon>
        <taxon>Magnoliopsida</taxon>
        <taxon>Liliopsida</taxon>
        <taxon>Poales</taxon>
        <taxon>Poaceae</taxon>
        <taxon>PACMAD clade</taxon>
        <taxon>Arundinoideae</taxon>
        <taxon>Arundineae</taxon>
        <taxon>Arundo</taxon>
    </lineage>
</organism>
<sequence>MTCRPRECSNLCPQPSNRVERNLVERLLLFC</sequence>
<proteinExistence type="predicted"/>
<dbReference type="EMBL" id="GBRH01251543">
    <property type="protein sequence ID" value="JAD46352.1"/>
    <property type="molecule type" value="Transcribed_RNA"/>
</dbReference>
<reference evidence="1" key="1">
    <citation type="submission" date="2014-09" db="EMBL/GenBank/DDBJ databases">
        <authorList>
            <person name="Magalhaes I.L.F."/>
            <person name="Oliveira U."/>
            <person name="Santos F.R."/>
            <person name="Vidigal T.H.D.A."/>
            <person name="Brescovit A.D."/>
            <person name="Santos A.J."/>
        </authorList>
    </citation>
    <scope>NUCLEOTIDE SEQUENCE</scope>
    <source>
        <tissue evidence="1">Shoot tissue taken approximately 20 cm above the soil surface</tissue>
    </source>
</reference>
<reference evidence="1" key="2">
    <citation type="journal article" date="2015" name="Data Brief">
        <title>Shoot transcriptome of the giant reed, Arundo donax.</title>
        <authorList>
            <person name="Barrero R.A."/>
            <person name="Guerrero F.D."/>
            <person name="Moolhuijzen P."/>
            <person name="Goolsby J.A."/>
            <person name="Tidwell J."/>
            <person name="Bellgard S.E."/>
            <person name="Bellgard M.I."/>
        </authorList>
    </citation>
    <scope>NUCLEOTIDE SEQUENCE</scope>
    <source>
        <tissue evidence="1">Shoot tissue taken approximately 20 cm above the soil surface</tissue>
    </source>
</reference>
<protein>
    <submittedName>
        <fullName evidence="1">Uncharacterized protein</fullName>
    </submittedName>
</protein>
<accession>A0A0A9AGW5</accession>
<dbReference type="AlphaFoldDB" id="A0A0A9AGW5"/>
<evidence type="ECO:0000313" key="1">
    <source>
        <dbReference type="EMBL" id="JAD46352.1"/>
    </source>
</evidence>